<evidence type="ECO:0000256" key="1">
    <source>
        <dbReference type="ARBA" id="ARBA00022723"/>
    </source>
</evidence>
<dbReference type="GO" id="GO:0008270">
    <property type="term" value="F:zinc ion binding"/>
    <property type="evidence" value="ECO:0007669"/>
    <property type="project" value="UniProtKB-KW"/>
</dbReference>
<keyword evidence="1" id="KW-0479">Metal-binding</keyword>
<sequence>MSEVLECFSCKTTFCDHNAYWKHIYEDDCCSHYKDATTDSHNDKCGIQTLDESLHEMPKCSDKLSSDQRPRAKLKLLQSDKLCVSKISSMVKRCNRSYCDVCQIYMSPSDLARHETGKKHLKMVAKYDRVPKSVNSFLNNEYQGSDHSTISYQTSPLSIETNSIPSHNPSNVTENVTSSCKTSLGISTKCESSSQYIPGLHLPLNFVGTSGDVTSNKTTTKPILRRLCITEISSLLTQMVGDMNQKADFLTQMRIKCRDDLNSILCHEAPILQNAINHKLSTKTDSLIPQNESMSLSQLLLFWINQLNALDD</sequence>
<evidence type="ECO:0000259" key="4">
    <source>
        <dbReference type="SMART" id="SM00451"/>
    </source>
</evidence>
<proteinExistence type="predicted"/>
<protein>
    <recommendedName>
        <fullName evidence="4">U1-type domain-containing protein</fullName>
    </recommendedName>
</protein>
<accession>A0A4Z2D5Z6</accession>
<dbReference type="Proteomes" id="UP000311919">
    <property type="component" value="Unassembled WGS sequence"/>
</dbReference>
<keyword evidence="2" id="KW-0863">Zinc-finger</keyword>
<dbReference type="AlphaFoldDB" id="A0A4Z2D5Z6"/>
<dbReference type="Gene3D" id="3.30.160.60">
    <property type="entry name" value="Classic Zinc Finger"/>
    <property type="match status" value="1"/>
</dbReference>
<reference evidence="5 6" key="1">
    <citation type="submission" date="2019-03" db="EMBL/GenBank/DDBJ databases">
        <title>An improved genome assembly of the fluke Schistosoma japonicum.</title>
        <authorList>
            <person name="Hu W."/>
            <person name="Luo F."/>
            <person name="Yin M."/>
            <person name="Mo X."/>
            <person name="Sun C."/>
            <person name="Wu Q."/>
            <person name="Zhu B."/>
            <person name="Xiang M."/>
            <person name="Wang J."/>
            <person name="Wang Y."/>
            <person name="Zhang T."/>
            <person name="Xu B."/>
            <person name="Zheng H."/>
            <person name="Feng Z."/>
        </authorList>
    </citation>
    <scope>NUCLEOTIDE SEQUENCE [LARGE SCALE GENOMIC DNA]</scope>
    <source>
        <strain evidence="5">HuSjv2</strain>
        <tissue evidence="5">Worms</tissue>
    </source>
</reference>
<evidence type="ECO:0000256" key="2">
    <source>
        <dbReference type="ARBA" id="ARBA00022771"/>
    </source>
</evidence>
<evidence type="ECO:0000313" key="6">
    <source>
        <dbReference type="Proteomes" id="UP000311919"/>
    </source>
</evidence>
<comment type="caution">
    <text evidence="5">The sequence shown here is derived from an EMBL/GenBank/DDBJ whole genome shotgun (WGS) entry which is preliminary data.</text>
</comment>
<dbReference type="EMBL" id="SKCS01000282">
    <property type="protein sequence ID" value="TNN11907.1"/>
    <property type="molecule type" value="Genomic_DNA"/>
</dbReference>
<organism evidence="5 6">
    <name type="scientific">Schistosoma japonicum</name>
    <name type="common">Blood fluke</name>
    <dbReference type="NCBI Taxonomy" id="6182"/>
    <lineage>
        <taxon>Eukaryota</taxon>
        <taxon>Metazoa</taxon>
        <taxon>Spiralia</taxon>
        <taxon>Lophotrochozoa</taxon>
        <taxon>Platyhelminthes</taxon>
        <taxon>Trematoda</taxon>
        <taxon>Digenea</taxon>
        <taxon>Strigeidida</taxon>
        <taxon>Schistosomatoidea</taxon>
        <taxon>Schistosomatidae</taxon>
        <taxon>Schistosoma</taxon>
    </lineage>
</organism>
<evidence type="ECO:0000313" key="5">
    <source>
        <dbReference type="EMBL" id="TNN11907.1"/>
    </source>
</evidence>
<dbReference type="InterPro" id="IPR013085">
    <property type="entry name" value="U1-CZ_Znf_C2H2"/>
</dbReference>
<dbReference type="OrthoDB" id="6255143at2759"/>
<name>A0A4Z2D5Z6_SCHJA</name>
<keyword evidence="6" id="KW-1185">Reference proteome</keyword>
<feature type="domain" description="U1-type" evidence="4">
    <location>
        <begin position="94"/>
        <end position="127"/>
    </location>
</feature>
<dbReference type="SMART" id="SM00451">
    <property type="entry name" value="ZnF_U1"/>
    <property type="match status" value="1"/>
</dbReference>
<dbReference type="InterPro" id="IPR003604">
    <property type="entry name" value="Matrin/U1-like-C_Znf_C2H2"/>
</dbReference>
<dbReference type="InterPro" id="IPR036236">
    <property type="entry name" value="Znf_C2H2_sf"/>
</dbReference>
<keyword evidence="3" id="KW-0862">Zinc</keyword>
<dbReference type="Pfam" id="PF06220">
    <property type="entry name" value="zf-U1"/>
    <property type="match status" value="1"/>
</dbReference>
<gene>
    <name evidence="5" type="ORF">EWB00_004361</name>
</gene>
<evidence type="ECO:0000256" key="3">
    <source>
        <dbReference type="ARBA" id="ARBA00022833"/>
    </source>
</evidence>
<dbReference type="GO" id="GO:0003676">
    <property type="term" value="F:nucleic acid binding"/>
    <property type="evidence" value="ECO:0007669"/>
    <property type="project" value="InterPro"/>
</dbReference>
<dbReference type="SUPFAM" id="SSF57667">
    <property type="entry name" value="beta-beta-alpha zinc fingers"/>
    <property type="match status" value="1"/>
</dbReference>